<keyword evidence="6" id="KW-0326">Glycosidase</keyword>
<keyword evidence="2" id="KW-0479">Metal-binding</keyword>
<evidence type="ECO:0000256" key="6">
    <source>
        <dbReference type="ARBA" id="ARBA00023295"/>
    </source>
</evidence>
<evidence type="ECO:0000313" key="8">
    <source>
        <dbReference type="EMBL" id="PNP50028.1"/>
    </source>
</evidence>
<keyword evidence="5" id="KW-0464">Manganese</keyword>
<sequence>MPVDEYWRVVNIIEGIIADDGHLEMSVNIPNDGFIDCLPRDQCVGVPATVDKNGVHGVRLDPYPKGFGNLLKLQVAVNEMTTEAILTKLKEVALQALLVDPAVDKAQAAAEMLDTMISLQPKWLGYL</sequence>
<dbReference type="GO" id="GO:0046872">
    <property type="term" value="F:metal ion binding"/>
    <property type="evidence" value="ECO:0007669"/>
    <property type="project" value="UniProtKB-KW"/>
</dbReference>
<keyword evidence="3" id="KW-0378">Hydrolase</keyword>
<comment type="cofactor">
    <cofactor evidence="1">
        <name>NAD(+)</name>
        <dbReference type="ChEBI" id="CHEBI:57540"/>
    </cofactor>
</comment>
<dbReference type="EMBL" id="MTYI01000171">
    <property type="protein sequence ID" value="PNP50028.1"/>
    <property type="molecule type" value="Genomic_DNA"/>
</dbReference>
<evidence type="ECO:0000256" key="5">
    <source>
        <dbReference type="ARBA" id="ARBA00023211"/>
    </source>
</evidence>
<dbReference type="AlphaFoldDB" id="A0A2K0TWV5"/>
<evidence type="ECO:0000256" key="1">
    <source>
        <dbReference type="ARBA" id="ARBA00001911"/>
    </source>
</evidence>
<dbReference type="InterPro" id="IPR001088">
    <property type="entry name" value="Glyco_hydro_4"/>
</dbReference>
<dbReference type="SUPFAM" id="SSF56327">
    <property type="entry name" value="LDH C-terminal domain-like"/>
    <property type="match status" value="1"/>
</dbReference>
<gene>
    <name evidence="8" type="ORF">THARTR1_09251</name>
</gene>
<evidence type="ECO:0000259" key="7">
    <source>
        <dbReference type="Pfam" id="PF11975"/>
    </source>
</evidence>
<evidence type="ECO:0000313" key="9">
    <source>
        <dbReference type="Proteomes" id="UP000236290"/>
    </source>
</evidence>
<dbReference type="GO" id="GO:0005975">
    <property type="term" value="P:carbohydrate metabolic process"/>
    <property type="evidence" value="ECO:0007669"/>
    <property type="project" value="InterPro"/>
</dbReference>
<keyword evidence="4" id="KW-0520">NAD</keyword>
<evidence type="ECO:0000256" key="4">
    <source>
        <dbReference type="ARBA" id="ARBA00023027"/>
    </source>
</evidence>
<dbReference type="InterPro" id="IPR022616">
    <property type="entry name" value="Glyco_hydro_4_C"/>
</dbReference>
<evidence type="ECO:0000256" key="2">
    <source>
        <dbReference type="ARBA" id="ARBA00022723"/>
    </source>
</evidence>
<name>A0A2K0TWV5_TRIHA</name>
<feature type="domain" description="Glycosyl hydrolase family 4 C-terminal" evidence="7">
    <location>
        <begin position="9"/>
        <end position="103"/>
    </location>
</feature>
<reference evidence="8 9" key="1">
    <citation type="submission" date="2017-02" db="EMBL/GenBank/DDBJ databases">
        <title>Genomes of Trichoderma spp. with biocontrol activity.</title>
        <authorList>
            <person name="Gardiner D."/>
            <person name="Kazan K."/>
            <person name="Vos C."/>
            <person name="Harvey P."/>
        </authorList>
    </citation>
    <scope>NUCLEOTIDE SEQUENCE [LARGE SCALE GENOMIC DNA]</scope>
    <source>
        <strain evidence="8 9">Tr1</strain>
    </source>
</reference>
<dbReference type="Pfam" id="PF11975">
    <property type="entry name" value="Glyco_hydro_4C"/>
    <property type="match status" value="1"/>
</dbReference>
<dbReference type="InterPro" id="IPR015955">
    <property type="entry name" value="Lactate_DH/Glyco_Ohase_4_C"/>
</dbReference>
<proteinExistence type="predicted"/>
<organism evidence="8 9">
    <name type="scientific">Trichoderma harzianum</name>
    <name type="common">Hypocrea lixii</name>
    <dbReference type="NCBI Taxonomy" id="5544"/>
    <lineage>
        <taxon>Eukaryota</taxon>
        <taxon>Fungi</taxon>
        <taxon>Dikarya</taxon>
        <taxon>Ascomycota</taxon>
        <taxon>Pezizomycotina</taxon>
        <taxon>Sordariomycetes</taxon>
        <taxon>Hypocreomycetidae</taxon>
        <taxon>Hypocreales</taxon>
        <taxon>Hypocreaceae</taxon>
        <taxon>Trichoderma</taxon>
    </lineage>
</organism>
<evidence type="ECO:0000256" key="3">
    <source>
        <dbReference type="ARBA" id="ARBA00022801"/>
    </source>
</evidence>
<dbReference type="PANTHER" id="PTHR32092">
    <property type="entry name" value="6-PHOSPHO-BETA-GLUCOSIDASE-RELATED"/>
    <property type="match status" value="1"/>
</dbReference>
<dbReference type="Proteomes" id="UP000236290">
    <property type="component" value="Unassembled WGS sequence"/>
</dbReference>
<dbReference type="GO" id="GO:0016616">
    <property type="term" value="F:oxidoreductase activity, acting on the CH-OH group of donors, NAD or NADP as acceptor"/>
    <property type="evidence" value="ECO:0007669"/>
    <property type="project" value="InterPro"/>
</dbReference>
<protein>
    <recommendedName>
        <fullName evidence="7">Glycosyl hydrolase family 4 C-terminal domain-containing protein</fullName>
    </recommendedName>
</protein>
<accession>A0A2K0TWV5</accession>
<dbReference type="OrthoDB" id="4523156at2759"/>
<comment type="caution">
    <text evidence="8">The sequence shown here is derived from an EMBL/GenBank/DDBJ whole genome shotgun (WGS) entry which is preliminary data.</text>
</comment>
<dbReference type="GO" id="GO:0004553">
    <property type="term" value="F:hydrolase activity, hydrolyzing O-glycosyl compounds"/>
    <property type="evidence" value="ECO:0007669"/>
    <property type="project" value="InterPro"/>
</dbReference>
<dbReference type="Gene3D" id="3.90.110.10">
    <property type="entry name" value="Lactate dehydrogenase/glycoside hydrolase, family 4, C-terminal"/>
    <property type="match status" value="1"/>
</dbReference>